<evidence type="ECO:0000256" key="8">
    <source>
        <dbReference type="ARBA" id="ARBA00023136"/>
    </source>
</evidence>
<gene>
    <name evidence="12" type="ORF">BME96_03620</name>
</gene>
<feature type="domain" description="FtsK" evidence="11">
    <location>
        <begin position="972"/>
        <end position="1156"/>
    </location>
</feature>
<proteinExistence type="predicted"/>
<evidence type="ECO:0000256" key="7">
    <source>
        <dbReference type="ARBA" id="ARBA00022989"/>
    </source>
</evidence>
<dbReference type="GeneID" id="71513474"/>
<evidence type="ECO:0000256" key="10">
    <source>
        <dbReference type="SAM" id="Phobius"/>
    </source>
</evidence>
<evidence type="ECO:0000256" key="6">
    <source>
        <dbReference type="ARBA" id="ARBA00022840"/>
    </source>
</evidence>
<evidence type="ECO:0000256" key="2">
    <source>
        <dbReference type="ARBA" id="ARBA00022475"/>
    </source>
</evidence>
<name>A0AAC9IW89_VIRHA</name>
<evidence type="ECO:0000313" key="12">
    <source>
        <dbReference type="EMBL" id="APC47311.1"/>
    </source>
</evidence>
<feature type="domain" description="FtsK" evidence="11">
    <location>
        <begin position="641"/>
        <end position="837"/>
    </location>
</feature>
<dbReference type="PANTHER" id="PTHR22683">
    <property type="entry name" value="SPORULATION PROTEIN RELATED"/>
    <property type="match status" value="1"/>
</dbReference>
<dbReference type="InterPro" id="IPR023839">
    <property type="entry name" value="Firmicutes_EssC_C"/>
</dbReference>
<keyword evidence="2" id="KW-1003">Cell membrane</keyword>
<comment type="subcellular location">
    <subcellularLocation>
        <location evidence="1">Cell membrane</location>
        <topology evidence="1">Multi-pass membrane protein</topology>
    </subcellularLocation>
</comment>
<accession>A0AAC9IW89</accession>
<keyword evidence="3 10" id="KW-0812">Transmembrane</keyword>
<dbReference type="InterPro" id="IPR050206">
    <property type="entry name" value="FtsK/SpoIIIE/SftA"/>
</dbReference>
<dbReference type="PANTHER" id="PTHR22683:SF1">
    <property type="entry name" value="TYPE VII SECRETION SYSTEM PROTEIN ESSC"/>
    <property type="match status" value="1"/>
</dbReference>
<dbReference type="KEGG" id="vhl:BME96_03620"/>
<dbReference type="GO" id="GO:0003677">
    <property type="term" value="F:DNA binding"/>
    <property type="evidence" value="ECO:0007669"/>
    <property type="project" value="InterPro"/>
</dbReference>
<organism evidence="12 13">
    <name type="scientific">Virgibacillus halodenitrificans</name>
    <name type="common">Bacillus halodenitrificans</name>
    <dbReference type="NCBI Taxonomy" id="1482"/>
    <lineage>
        <taxon>Bacteria</taxon>
        <taxon>Bacillati</taxon>
        <taxon>Bacillota</taxon>
        <taxon>Bacilli</taxon>
        <taxon>Bacillales</taxon>
        <taxon>Bacillaceae</taxon>
        <taxon>Virgibacillus</taxon>
    </lineage>
</organism>
<feature type="binding site" evidence="9">
    <location>
        <begin position="989"/>
        <end position="996"/>
    </location>
    <ligand>
        <name>ATP</name>
        <dbReference type="ChEBI" id="CHEBI:30616"/>
    </ligand>
</feature>
<keyword evidence="7 10" id="KW-1133">Transmembrane helix</keyword>
<dbReference type="Gene3D" id="3.40.50.300">
    <property type="entry name" value="P-loop containing nucleotide triphosphate hydrolases"/>
    <property type="match status" value="3"/>
</dbReference>
<evidence type="ECO:0000256" key="5">
    <source>
        <dbReference type="ARBA" id="ARBA00022741"/>
    </source>
</evidence>
<dbReference type="GO" id="GO:0005524">
    <property type="term" value="F:ATP binding"/>
    <property type="evidence" value="ECO:0007669"/>
    <property type="project" value="UniProtKB-UniRule"/>
</dbReference>
<keyword evidence="8 10" id="KW-0472">Membrane</keyword>
<evidence type="ECO:0000256" key="4">
    <source>
        <dbReference type="ARBA" id="ARBA00022737"/>
    </source>
</evidence>
<reference evidence="12 13" key="1">
    <citation type="submission" date="2016-11" db="EMBL/GenBank/DDBJ databases">
        <title>Complete genome sequencing of Virgibacillus halodenitrificans PDB-F2.</title>
        <authorList>
            <person name="Sun Z."/>
            <person name="Zhou Y."/>
            <person name="Li H."/>
        </authorList>
    </citation>
    <scope>NUCLEOTIDE SEQUENCE [LARGE SCALE GENOMIC DNA]</scope>
    <source>
        <strain evidence="12 13">PDB-F2</strain>
    </source>
</reference>
<feature type="transmembrane region" description="Helical" evidence="10">
    <location>
        <begin position="250"/>
        <end position="271"/>
    </location>
</feature>
<evidence type="ECO:0000313" key="13">
    <source>
        <dbReference type="Proteomes" id="UP000182945"/>
    </source>
</evidence>
<dbReference type="EMBL" id="CP017962">
    <property type="protein sequence ID" value="APC47311.1"/>
    <property type="molecule type" value="Genomic_DNA"/>
</dbReference>
<dbReference type="RefSeq" id="WP_071648294.1">
    <property type="nucleotide sequence ID" value="NZ_CP017962.1"/>
</dbReference>
<feature type="binding site" evidence="9">
    <location>
        <begin position="661"/>
        <end position="668"/>
    </location>
    <ligand>
        <name>ATP</name>
        <dbReference type="ChEBI" id="CHEBI:30616"/>
    </ligand>
</feature>
<dbReference type="InterPro" id="IPR002543">
    <property type="entry name" value="FtsK_dom"/>
</dbReference>
<sequence>MRELWVFYKDYYQRLGIDDLKEITIGNQLHHTLTIKAVEIPTPYRLELNEDRTVLYLDQEVIHDLKEGVPLPVFIDGQEVKFLITTSKYETKMFYTGNRTEISIPHAADLPAFRMLKQNKRWCVLPIDEAVYINGQQIRSRTVLNCGDIIYSAGSLVTLTDDDTLELSTHENIQMELEQIELPSSVLKQKYPKYRRTPRMIYEQPEDKIDFSFPSEESEDNQRGLWLIIMPPLMMLIVMGVVALVRPRGIFILISVAMFGTTLVTSTVQYFKEKKKQRHRKEKRKRLYTRYLENKREELQNLADKQRDVLYYHFPSFERMKYLTNEISNRIWERTLVSNDFLQFRVGRASVPASFKVSAQRTDMSNQEIDDLLEKSQELVSHYKTIKNSPLVINLSEGSMGMIGKDSIVKKEIQQIVGQLSFSQSYHDVRFVAIFDEQEYASWEWMKWLPHFQLPHAYAKGFIYNEQTRDQLLTSIYELLKERDLDEEKDKKIFSPHFVFLITNRQLISEHVILEYLEGEHADIGISTIFAADTKESLSENIHTLVRYIDETQGDILIQQQKAVHIPFYLDEHTKQDNETFARTLRSLDHQLGMSNSIPDKVSFLELFHTEDAAEIGIQEKWLENQSSKSLAVPVGLKGKDDYVYLNLHEKAHGPHGLLAGTTGSGKSEFLQSYILSLAVHYHPYEVAFLLIDYKGGGMAQPFKSMPHLLGTITNIEGSKNFSKRALASIKSELKRRQRLFDMYEVNHINDYTDLYKEGEAEEPLPHLFLISDEFAELKSEEPEFIRELVSAARIGRSLGVHLILATQKPGGIIDDQIWSNARFKVALKVQDESDSKEILKNGDAAKITVTGRGYLQVGNNEVYELFQSAWSGAPYTKEAFGAEDEIALVTDLGLIPLSDVATEESGKKDKRTEIDAVVEEIAVVQQRLNINKLPSPWLPPLPSRAFAPEQISNEVNHYAIAMVDEPEQQRQMPYTYKAMDDGNIGVFGSSGYGKSTTLQTLLLAFAEENSPEAFNCYIFDFGNGALLPLQQLPHTGDYFRSDDQRKIEKFLTFMAEEMERRKQLFRSKEVSNIKMYNLISEESLPLIYIAIDNYDLVKEEMIDLENRFTQIARDGQSLGVYTVLTATRSNAVKHALMSNLKTKIAHYLMDQAEKYAIIGKTQYDTEAMPGRVYIKNDDAFLAQIYLPVAGETEVEVLENIKEKVKQLKETYKHSEKPEGIAMLPQRLGFITFYQDYNVIPSKTKLAIGLDEDTVKPVYIDWQKNRHCLILGDAQKGKTNMLQLIIHRMQEQADAQIGVFDSVDRSLANYVDESGVTYMEVKEHVENWLNTAGSEFESREEKYREALRERTSANLQFTPYILLVDSMANFQQNLDAGLQTKIADFIKKYSHLGFSFIATGNANEFSKGFDPLTSEVKQIKQAILLMKKSDQSFITLPYTRNEPEIKAGFGYFVVNGQVKKIQVPHYDAERVTAT</sequence>
<dbReference type="PROSITE" id="PS50901">
    <property type="entry name" value="FTSK"/>
    <property type="match status" value="2"/>
</dbReference>
<feature type="transmembrane region" description="Helical" evidence="10">
    <location>
        <begin position="225"/>
        <end position="244"/>
    </location>
</feature>
<evidence type="ECO:0000259" key="11">
    <source>
        <dbReference type="PROSITE" id="PS50901"/>
    </source>
</evidence>
<evidence type="ECO:0000256" key="3">
    <source>
        <dbReference type="ARBA" id="ARBA00022692"/>
    </source>
</evidence>
<keyword evidence="4" id="KW-0677">Repeat</keyword>
<dbReference type="NCBIfam" id="TIGR03928">
    <property type="entry name" value="T7_EssCb_Firm"/>
    <property type="match status" value="1"/>
</dbReference>
<dbReference type="Pfam" id="PF01580">
    <property type="entry name" value="FtsK_SpoIIIE"/>
    <property type="match status" value="2"/>
</dbReference>
<protein>
    <submittedName>
        <fullName evidence="12">Type VII secretion protein EssC</fullName>
    </submittedName>
</protein>
<dbReference type="Proteomes" id="UP000182945">
    <property type="component" value="Chromosome"/>
</dbReference>
<evidence type="ECO:0000256" key="1">
    <source>
        <dbReference type="ARBA" id="ARBA00004651"/>
    </source>
</evidence>
<dbReference type="SUPFAM" id="SSF52540">
    <property type="entry name" value="P-loop containing nucleoside triphosphate hydrolases"/>
    <property type="match status" value="3"/>
</dbReference>
<keyword evidence="5 9" id="KW-0547">Nucleotide-binding</keyword>
<dbReference type="InterPro" id="IPR027417">
    <property type="entry name" value="P-loop_NTPase"/>
</dbReference>
<keyword evidence="6 9" id="KW-0067">ATP-binding</keyword>
<dbReference type="GO" id="GO:0005886">
    <property type="term" value="C:plasma membrane"/>
    <property type="evidence" value="ECO:0007669"/>
    <property type="project" value="UniProtKB-SubCell"/>
</dbReference>
<dbReference type="Pfam" id="PF12538">
    <property type="entry name" value="FtsK_SpoIIIE_N"/>
    <property type="match status" value="1"/>
</dbReference>
<dbReference type="InterPro" id="IPR022206">
    <property type="entry name" value="Firmicutes_EssC_N"/>
</dbReference>
<evidence type="ECO:0000256" key="9">
    <source>
        <dbReference type="PROSITE-ProRule" id="PRU00289"/>
    </source>
</evidence>